<evidence type="ECO:0008006" key="4">
    <source>
        <dbReference type="Google" id="ProtNLM"/>
    </source>
</evidence>
<dbReference type="EMBL" id="BLLL01000004">
    <property type="protein sequence ID" value="GFH62731.1"/>
    <property type="molecule type" value="Genomic_DNA"/>
</dbReference>
<dbReference type="InterPro" id="IPR011990">
    <property type="entry name" value="TPR-like_helical_dom_sf"/>
</dbReference>
<comment type="caution">
    <text evidence="2">The sequence shown here is derived from an EMBL/GenBank/DDBJ whole genome shotgun (WGS) entry which is preliminary data.</text>
</comment>
<protein>
    <recommendedName>
        <fullName evidence="4">Tetratricopeptide repeat-like domain-containing protein</fullName>
    </recommendedName>
</protein>
<keyword evidence="1" id="KW-1133">Transmembrane helix</keyword>
<gene>
    <name evidence="2" type="ORF">ZNDK_0502</name>
</gene>
<dbReference type="Proteomes" id="UP000505077">
    <property type="component" value="Unassembled WGS sequence"/>
</dbReference>
<dbReference type="SUPFAM" id="SSF48452">
    <property type="entry name" value="TPR-like"/>
    <property type="match status" value="1"/>
</dbReference>
<evidence type="ECO:0000313" key="2">
    <source>
        <dbReference type="EMBL" id="GFH62731.1"/>
    </source>
</evidence>
<evidence type="ECO:0000256" key="1">
    <source>
        <dbReference type="SAM" id="Phobius"/>
    </source>
</evidence>
<sequence>MNPQKNQESSQLLHDLQTEVSAESAPLLRFILNNASVIATAAIIFLLALGGTGIWRRHAAQKNDEATQALTRIMLTYKGADRIKALQNLSAPDAIKFSVYFALGQSALENGDYAIAARAYADAAAADREGVLGLTAALGEAGALLKAEKYSDALNLLQELYAKIKPTSQTIQLRQMLAEAAAMAGKTDLAAQTYQALANDLPGLEGAYFRTRATALGEKPAPDSAGSEGK</sequence>
<reference evidence="2 3" key="1">
    <citation type="journal article" date="2020" name="ISME J.">
        <title>Parallel Reductive Genome Evolution in Desulfovibrio Ectosymbionts Independently Acquired by Trichonympha Protists in the Termite Gut.</title>
        <authorList>
            <person name="Takeuchi M."/>
            <person name="Kuwahara H."/>
            <person name="Murakami T."/>
            <person name="Takahashi K."/>
            <person name="Kajitani R."/>
            <person name="Toyoda A."/>
            <person name="Itoh T."/>
            <person name="Ohkuma M."/>
            <person name="Hongoh Y."/>
        </authorList>
    </citation>
    <scope>NUCLEOTIDE SEQUENCE [LARGE SCALE GENOMIC DNA]</scope>
    <source>
        <strain evidence="2">ZnDsv-02</strain>
    </source>
</reference>
<accession>A0A6L2R580</accession>
<organism evidence="2 3">
    <name type="scientific">Candidatus Desulfovibrio kirbyi</name>
    <dbReference type="NCBI Taxonomy" id="2696086"/>
    <lineage>
        <taxon>Bacteria</taxon>
        <taxon>Pseudomonadati</taxon>
        <taxon>Thermodesulfobacteriota</taxon>
        <taxon>Desulfovibrionia</taxon>
        <taxon>Desulfovibrionales</taxon>
        <taxon>Desulfovibrionaceae</taxon>
        <taxon>Desulfovibrio</taxon>
    </lineage>
</organism>
<dbReference type="AlphaFoldDB" id="A0A6L2R580"/>
<feature type="transmembrane region" description="Helical" evidence="1">
    <location>
        <begin position="35"/>
        <end position="55"/>
    </location>
</feature>
<keyword evidence="1" id="KW-0812">Transmembrane</keyword>
<keyword evidence="1" id="KW-0472">Membrane</keyword>
<name>A0A6L2R580_9BACT</name>
<proteinExistence type="predicted"/>
<evidence type="ECO:0000313" key="3">
    <source>
        <dbReference type="Proteomes" id="UP000505077"/>
    </source>
</evidence>
<dbReference type="Gene3D" id="1.25.40.10">
    <property type="entry name" value="Tetratricopeptide repeat domain"/>
    <property type="match status" value="1"/>
</dbReference>